<dbReference type="Proteomes" id="UP000014480">
    <property type="component" value="Unassembled WGS sequence"/>
</dbReference>
<comment type="caution">
    <text evidence="1">The sequence shown here is derived from an EMBL/GenBank/DDBJ whole genome shotgun (WGS) entry which is preliminary data.</text>
</comment>
<organism evidence="1 2">
    <name type="scientific">Colletotrichum orbiculare (strain 104-T / ATCC 96160 / CBS 514.97 / LARS 414 / MAFF 240422)</name>
    <name type="common">Cucumber anthracnose fungus</name>
    <name type="synonym">Colletotrichum lagenarium</name>
    <dbReference type="NCBI Taxonomy" id="1213857"/>
    <lineage>
        <taxon>Eukaryota</taxon>
        <taxon>Fungi</taxon>
        <taxon>Dikarya</taxon>
        <taxon>Ascomycota</taxon>
        <taxon>Pezizomycotina</taxon>
        <taxon>Sordariomycetes</taxon>
        <taxon>Hypocreomycetidae</taxon>
        <taxon>Glomerellales</taxon>
        <taxon>Glomerellaceae</taxon>
        <taxon>Colletotrichum</taxon>
        <taxon>Colletotrichum orbiculare species complex</taxon>
    </lineage>
</organism>
<protein>
    <submittedName>
        <fullName evidence="1">Uncharacterized protein</fullName>
    </submittedName>
</protein>
<keyword evidence="2" id="KW-1185">Reference proteome</keyword>
<accession>A0A484FDF7</accession>
<evidence type="ECO:0000313" key="1">
    <source>
        <dbReference type="EMBL" id="TDZ14977.1"/>
    </source>
</evidence>
<reference evidence="2" key="2">
    <citation type="journal article" date="2019" name="Mol. Plant Microbe Interact.">
        <title>Genome sequence resources for four phytopathogenic fungi from the Colletotrichum orbiculare species complex.</title>
        <authorList>
            <person name="Gan P."/>
            <person name="Tsushima A."/>
            <person name="Narusaka M."/>
            <person name="Narusaka Y."/>
            <person name="Takano Y."/>
            <person name="Kubo Y."/>
            <person name="Shirasu K."/>
        </authorList>
    </citation>
    <scope>GENOME REANNOTATION</scope>
    <source>
        <strain evidence="2">104-T / ATCC 96160 / CBS 514.97 / LARS 414 / MAFF 240422</strain>
    </source>
</reference>
<evidence type="ECO:0000313" key="2">
    <source>
        <dbReference type="Proteomes" id="UP000014480"/>
    </source>
</evidence>
<proteinExistence type="predicted"/>
<sequence length="76" mass="8383">MPTTFDASLCLTWADIHVTVHAYNVLVPWPDSACGGYPQHLDTSRNGTSNELRAVGYQTGNHSQTETIPYHSPQIL</sequence>
<name>A0A484FDF7_COLOR</name>
<reference evidence="2" key="1">
    <citation type="journal article" date="2013" name="New Phytol.">
        <title>Comparative genomic and transcriptomic analyses reveal the hemibiotrophic stage shift of Colletotrichum fungi.</title>
        <authorList>
            <person name="Gan P."/>
            <person name="Ikeda K."/>
            <person name="Irieda H."/>
            <person name="Narusaka M."/>
            <person name="O'Connell R.J."/>
            <person name="Narusaka Y."/>
            <person name="Takano Y."/>
            <person name="Kubo Y."/>
            <person name="Shirasu K."/>
        </authorList>
    </citation>
    <scope>NUCLEOTIDE SEQUENCE [LARGE SCALE GENOMIC DNA]</scope>
    <source>
        <strain evidence="2">104-T / ATCC 96160 / CBS 514.97 / LARS 414 / MAFF 240422</strain>
    </source>
</reference>
<dbReference type="AlphaFoldDB" id="A0A484FDF7"/>
<dbReference type="EMBL" id="AMCV02000045">
    <property type="protein sequence ID" value="TDZ14977.1"/>
    <property type="molecule type" value="Genomic_DNA"/>
</dbReference>
<gene>
    <name evidence="1" type="ORF">Cob_v012082</name>
</gene>